<keyword evidence="4" id="KW-0804">Transcription</keyword>
<reference evidence="7 8" key="1">
    <citation type="submission" date="2019-06" db="EMBL/GenBank/DDBJ databases">
        <title>Whole genome shotgun sequence of Streptomyces gardneri NBRC 12865.</title>
        <authorList>
            <person name="Hosoyama A."/>
            <person name="Uohara A."/>
            <person name="Ohji S."/>
            <person name="Ichikawa N."/>
        </authorList>
    </citation>
    <scope>NUCLEOTIDE SEQUENCE [LARGE SCALE GENOMIC DNA]</scope>
    <source>
        <strain evidence="7 8">NBRC 12865</strain>
    </source>
</reference>
<dbReference type="OrthoDB" id="4131546at2"/>
<protein>
    <submittedName>
        <fullName evidence="7">LysR family transcriptional regulator</fullName>
    </submittedName>
</protein>
<comment type="similarity">
    <text evidence="1">Belongs to the LysR transcriptional regulatory family.</text>
</comment>
<keyword evidence="2" id="KW-0805">Transcription regulation</keyword>
<evidence type="ECO:0000256" key="2">
    <source>
        <dbReference type="ARBA" id="ARBA00023015"/>
    </source>
</evidence>
<organism evidence="7 8">
    <name type="scientific">Streptomyces gardneri</name>
    <dbReference type="NCBI Taxonomy" id="66892"/>
    <lineage>
        <taxon>Bacteria</taxon>
        <taxon>Bacillati</taxon>
        <taxon>Actinomycetota</taxon>
        <taxon>Actinomycetes</taxon>
        <taxon>Kitasatosporales</taxon>
        <taxon>Streptomycetaceae</taxon>
        <taxon>Streptomyces</taxon>
    </lineage>
</organism>
<gene>
    <name evidence="7" type="ORF">SGA01_52220</name>
</gene>
<evidence type="ECO:0000313" key="8">
    <source>
        <dbReference type="Proteomes" id="UP000315226"/>
    </source>
</evidence>
<name>A0A4Y3RS03_9ACTN</name>
<dbReference type="InterPro" id="IPR005119">
    <property type="entry name" value="LysR_subst-bd"/>
</dbReference>
<comment type="caution">
    <text evidence="7">The sequence shown here is derived from an EMBL/GenBank/DDBJ whole genome shotgun (WGS) entry which is preliminary data.</text>
</comment>
<evidence type="ECO:0000256" key="4">
    <source>
        <dbReference type="ARBA" id="ARBA00023163"/>
    </source>
</evidence>
<dbReference type="InterPro" id="IPR036390">
    <property type="entry name" value="WH_DNA-bd_sf"/>
</dbReference>
<evidence type="ECO:0000313" key="7">
    <source>
        <dbReference type="EMBL" id="GEB59617.1"/>
    </source>
</evidence>
<dbReference type="PROSITE" id="PS50931">
    <property type="entry name" value="HTH_LYSR"/>
    <property type="match status" value="1"/>
</dbReference>
<dbReference type="SUPFAM" id="SSF53850">
    <property type="entry name" value="Periplasmic binding protein-like II"/>
    <property type="match status" value="1"/>
</dbReference>
<dbReference type="RefSeq" id="WP_141298875.1">
    <property type="nucleotide sequence ID" value="NZ_BJMN01000035.1"/>
</dbReference>
<feature type="region of interest" description="Disordered" evidence="5">
    <location>
        <begin position="298"/>
        <end position="344"/>
    </location>
</feature>
<dbReference type="PANTHER" id="PTHR30346">
    <property type="entry name" value="TRANSCRIPTIONAL DUAL REGULATOR HCAR-RELATED"/>
    <property type="match status" value="1"/>
</dbReference>
<evidence type="ECO:0000256" key="5">
    <source>
        <dbReference type="SAM" id="MobiDB-lite"/>
    </source>
</evidence>
<proteinExistence type="inferred from homology"/>
<dbReference type="EMBL" id="BJMN01000035">
    <property type="protein sequence ID" value="GEB59617.1"/>
    <property type="molecule type" value="Genomic_DNA"/>
</dbReference>
<keyword evidence="3" id="KW-0238">DNA-binding</keyword>
<dbReference type="SUPFAM" id="SSF46785">
    <property type="entry name" value="Winged helix' DNA-binding domain"/>
    <property type="match status" value="1"/>
</dbReference>
<dbReference type="GO" id="GO:0032993">
    <property type="term" value="C:protein-DNA complex"/>
    <property type="evidence" value="ECO:0007669"/>
    <property type="project" value="TreeGrafter"/>
</dbReference>
<accession>A0A4Y3RS03</accession>
<dbReference type="Gene3D" id="3.40.190.10">
    <property type="entry name" value="Periplasmic binding protein-like II"/>
    <property type="match status" value="2"/>
</dbReference>
<evidence type="ECO:0000256" key="1">
    <source>
        <dbReference type="ARBA" id="ARBA00009437"/>
    </source>
</evidence>
<dbReference type="GO" id="GO:0003700">
    <property type="term" value="F:DNA-binding transcription factor activity"/>
    <property type="evidence" value="ECO:0007669"/>
    <property type="project" value="InterPro"/>
</dbReference>
<dbReference type="AlphaFoldDB" id="A0A4Y3RS03"/>
<sequence>MLDVRRLNMLRTVAARGSITAAAHSLDLTAGAVSQQLAALRNDVGVDLLRPDGRTVTLTEAGRVLVEHADRILAAVREAESAVAAVKGSVGTATTLAALPSTVSRIVAPALTALGAQHPLLTVTCLVTDQAQLRELALGTVDVVLGQRYHHLPEATPQGVEISPLLDDPLLVVTAADRIGERPLALRELATHSLAVPPSGTDCGQAVLQACRQAGFEPAARYVTADISAQLALARAGLATALVPRTAVDPDAPGIRTASIEDRPIVRRLFAATRRTESADPTTAAVVAALRTAARGVRDGSALTDGHERRGAATGANANPGSGRMPGEPGGDAGRGVPEGVRTP</sequence>
<dbReference type="GO" id="GO:0003677">
    <property type="term" value="F:DNA binding"/>
    <property type="evidence" value="ECO:0007669"/>
    <property type="project" value="UniProtKB-KW"/>
</dbReference>
<dbReference type="Proteomes" id="UP000315226">
    <property type="component" value="Unassembled WGS sequence"/>
</dbReference>
<evidence type="ECO:0000256" key="3">
    <source>
        <dbReference type="ARBA" id="ARBA00023125"/>
    </source>
</evidence>
<evidence type="ECO:0000259" key="6">
    <source>
        <dbReference type="PROSITE" id="PS50931"/>
    </source>
</evidence>
<keyword evidence="8" id="KW-1185">Reference proteome</keyword>
<feature type="domain" description="HTH lysR-type" evidence="6">
    <location>
        <begin position="2"/>
        <end position="59"/>
    </location>
</feature>
<dbReference type="Gene3D" id="1.10.10.10">
    <property type="entry name" value="Winged helix-like DNA-binding domain superfamily/Winged helix DNA-binding domain"/>
    <property type="match status" value="1"/>
</dbReference>
<dbReference type="PANTHER" id="PTHR30346:SF29">
    <property type="entry name" value="LYSR SUBSTRATE-BINDING"/>
    <property type="match status" value="1"/>
</dbReference>
<dbReference type="InterPro" id="IPR000847">
    <property type="entry name" value="LysR_HTH_N"/>
</dbReference>
<dbReference type="InterPro" id="IPR036388">
    <property type="entry name" value="WH-like_DNA-bd_sf"/>
</dbReference>
<dbReference type="Pfam" id="PF00126">
    <property type="entry name" value="HTH_1"/>
    <property type="match status" value="1"/>
</dbReference>
<dbReference type="Pfam" id="PF03466">
    <property type="entry name" value="LysR_substrate"/>
    <property type="match status" value="1"/>
</dbReference>